<accession>A0A5M3XH21</accession>
<dbReference type="Pfam" id="PF22752">
    <property type="entry name" value="DUF488-N3i"/>
    <property type="match status" value="1"/>
</dbReference>
<protein>
    <recommendedName>
        <fullName evidence="3">MarR family transcriptional regulator</fullName>
    </recommendedName>
</protein>
<dbReference type="AlphaFoldDB" id="A0A5M3XH21"/>
<name>A0A5M3XH21_9ACTN</name>
<gene>
    <name evidence="1" type="ORF">Aple_028620</name>
</gene>
<dbReference type="RefSeq" id="WP_246264457.1">
    <property type="nucleotide sequence ID" value="NZ_BAAAHM010000008.1"/>
</dbReference>
<evidence type="ECO:0000313" key="1">
    <source>
        <dbReference type="EMBL" id="GES19966.1"/>
    </source>
</evidence>
<dbReference type="PANTHER" id="PTHR36849:SF1">
    <property type="entry name" value="CYTOPLASMIC PROTEIN"/>
    <property type="match status" value="1"/>
</dbReference>
<evidence type="ECO:0008006" key="3">
    <source>
        <dbReference type="Google" id="ProtNLM"/>
    </source>
</evidence>
<dbReference type="InterPro" id="IPR052552">
    <property type="entry name" value="YeaO-like"/>
</dbReference>
<dbReference type="PANTHER" id="PTHR36849">
    <property type="entry name" value="CYTOPLASMIC PROTEIN-RELATED"/>
    <property type="match status" value="1"/>
</dbReference>
<organism evidence="1 2">
    <name type="scientific">Acrocarpospora pleiomorpha</name>
    <dbReference type="NCBI Taxonomy" id="90975"/>
    <lineage>
        <taxon>Bacteria</taxon>
        <taxon>Bacillati</taxon>
        <taxon>Actinomycetota</taxon>
        <taxon>Actinomycetes</taxon>
        <taxon>Streptosporangiales</taxon>
        <taxon>Streptosporangiaceae</taxon>
        <taxon>Acrocarpospora</taxon>
    </lineage>
</organism>
<comment type="caution">
    <text evidence="1">The sequence shown here is derived from an EMBL/GenBank/DDBJ whole genome shotgun (WGS) entry which is preliminary data.</text>
</comment>
<proteinExistence type="predicted"/>
<dbReference type="Proteomes" id="UP000377595">
    <property type="component" value="Unassembled WGS sequence"/>
</dbReference>
<sequence>MPFLIKRIYDEVDPRDGFRVLVDRLWPRGVSKEHAHVDLWLKEVAPSTELRAWFDHRADRFAEFSTRYAAELDKNPAVATLRRLAQAHPTVTLLYGAKNPQLNQAVVLAEYLAADGHPRAR</sequence>
<keyword evidence="2" id="KW-1185">Reference proteome</keyword>
<reference evidence="1 2" key="1">
    <citation type="submission" date="2019-10" db="EMBL/GenBank/DDBJ databases">
        <title>Whole genome shotgun sequence of Acrocarpospora pleiomorpha NBRC 16267.</title>
        <authorList>
            <person name="Ichikawa N."/>
            <person name="Kimura A."/>
            <person name="Kitahashi Y."/>
            <person name="Komaki H."/>
            <person name="Oguchi A."/>
        </authorList>
    </citation>
    <scope>NUCLEOTIDE SEQUENCE [LARGE SCALE GENOMIC DNA]</scope>
    <source>
        <strain evidence="1 2">NBRC 16267</strain>
    </source>
</reference>
<evidence type="ECO:0000313" key="2">
    <source>
        <dbReference type="Proteomes" id="UP000377595"/>
    </source>
</evidence>
<dbReference type="EMBL" id="BLAF01000014">
    <property type="protein sequence ID" value="GES19966.1"/>
    <property type="molecule type" value="Genomic_DNA"/>
</dbReference>